<name>A0A506U340_9HYPH</name>
<evidence type="ECO:0000313" key="2">
    <source>
        <dbReference type="EMBL" id="TPW27776.1"/>
    </source>
</evidence>
<feature type="region of interest" description="Disordered" evidence="1">
    <location>
        <begin position="1"/>
        <end position="110"/>
    </location>
</feature>
<dbReference type="InterPro" id="IPR000600">
    <property type="entry name" value="ROK"/>
</dbReference>
<accession>A0A506U340</accession>
<dbReference type="Gene3D" id="3.30.420.40">
    <property type="match status" value="2"/>
</dbReference>
<dbReference type="EMBL" id="VHLH01000019">
    <property type="protein sequence ID" value="TPW27776.1"/>
    <property type="molecule type" value="Genomic_DNA"/>
</dbReference>
<dbReference type="Proteomes" id="UP000320314">
    <property type="component" value="Unassembled WGS sequence"/>
</dbReference>
<feature type="compositionally biased region" description="Basic and acidic residues" evidence="1">
    <location>
        <begin position="88"/>
        <end position="97"/>
    </location>
</feature>
<reference evidence="2 3" key="1">
    <citation type="submission" date="2019-06" db="EMBL/GenBank/DDBJ databases">
        <authorList>
            <person name="Li M."/>
        </authorList>
    </citation>
    <scope>NUCLEOTIDE SEQUENCE [LARGE SCALE GENOMIC DNA]</scope>
    <source>
        <strain evidence="2 3">BGMRC6574</strain>
    </source>
</reference>
<dbReference type="SUPFAM" id="SSF53067">
    <property type="entry name" value="Actin-like ATPase domain"/>
    <property type="match status" value="1"/>
</dbReference>
<proteinExistence type="predicted"/>
<evidence type="ECO:0000313" key="3">
    <source>
        <dbReference type="Proteomes" id="UP000320314"/>
    </source>
</evidence>
<keyword evidence="3" id="KW-1185">Reference proteome</keyword>
<evidence type="ECO:0000256" key="1">
    <source>
        <dbReference type="SAM" id="MobiDB-lite"/>
    </source>
</evidence>
<feature type="compositionally biased region" description="Polar residues" evidence="1">
    <location>
        <begin position="1"/>
        <end position="11"/>
    </location>
</feature>
<sequence>MADTPSGTDTGNARPAAKRRVGRPRKDESKPATPKSASPRAAPNGRSGAGRKSEPAETARTGGAKAATSPSSRKTRAPREAAASRTRAKGERSERPVRGRRRAATTGAAQEGRTPVVLAIDVGGSHIKAMVSTVVGEKRRIETGKHMSAERMVAAIRELTADWEYDAVSVGYPGAVADNAPALEPHNLAPGWKGFDFSEAFGKPTRVVNDAMMQAIGSYQGGRMLFLGLGTGLGSAMIVENVCVPMELAHLPYKRRKTFEDFVGERGRKLRGTKKWRKSVARVVERLSLALEPHEIVLGGGNVKKLKAMPPLCRAGENENAFLGGFRVWTDESLKL</sequence>
<dbReference type="Pfam" id="PF00480">
    <property type="entry name" value="ROK"/>
    <property type="match status" value="1"/>
</dbReference>
<comment type="caution">
    <text evidence="2">The sequence shown here is derived from an EMBL/GenBank/DDBJ whole genome shotgun (WGS) entry which is preliminary data.</text>
</comment>
<organism evidence="2 3">
    <name type="scientific">Pararhizobium mangrovi</name>
    <dbReference type="NCBI Taxonomy" id="2590452"/>
    <lineage>
        <taxon>Bacteria</taxon>
        <taxon>Pseudomonadati</taxon>
        <taxon>Pseudomonadota</taxon>
        <taxon>Alphaproteobacteria</taxon>
        <taxon>Hyphomicrobiales</taxon>
        <taxon>Rhizobiaceae</taxon>
        <taxon>Rhizobium/Agrobacterium group</taxon>
        <taxon>Pararhizobium</taxon>
    </lineage>
</organism>
<protein>
    <submittedName>
        <fullName evidence="2">ROK family protein</fullName>
    </submittedName>
</protein>
<dbReference type="InterPro" id="IPR043129">
    <property type="entry name" value="ATPase_NBD"/>
</dbReference>
<dbReference type="OrthoDB" id="849313at2"/>
<dbReference type="AlphaFoldDB" id="A0A506U340"/>
<gene>
    <name evidence="2" type="ORF">FJU11_11110</name>
</gene>